<comment type="caution">
    <text evidence="2">The sequence shown here is derived from an EMBL/GenBank/DDBJ whole genome shotgun (WGS) entry which is preliminary data.</text>
</comment>
<sequence length="78" mass="8914">MLIYEMRCFSHLYKIIITIILKINVIIIFSNFLYYTIRKLIFDGKDTRGSMSVRSTLNNGQACIVAVPLKLSVQPVSS</sequence>
<reference evidence="2 3" key="1">
    <citation type="submission" date="2016-11" db="EMBL/GenBank/DDBJ databases">
        <title>Draft genome sequences of five Shigatoxin-producing Escherichia coli isolates harboring the new recently described Subtilase cytotoxin allelic variant subAB2-3.</title>
        <authorList>
            <person name="Tasara T."/>
            <person name="Fierz L."/>
            <person name="Klumpp J."/>
            <person name="Schmidt H."/>
            <person name="Stephan R."/>
        </authorList>
    </citation>
    <scope>NUCLEOTIDE SEQUENCE [LARGE SCALE GENOMIC DNA]</scope>
    <source>
        <strain evidence="2 3">453</strain>
    </source>
</reference>
<accession>A0AAP7PD69</accession>
<dbReference type="Proteomes" id="UP000186595">
    <property type="component" value="Unassembled WGS sequence"/>
</dbReference>
<organism evidence="2 3">
    <name type="scientific">Escherichia coli</name>
    <dbReference type="NCBI Taxonomy" id="562"/>
    <lineage>
        <taxon>Bacteria</taxon>
        <taxon>Pseudomonadati</taxon>
        <taxon>Pseudomonadota</taxon>
        <taxon>Gammaproteobacteria</taxon>
        <taxon>Enterobacterales</taxon>
        <taxon>Enterobacteriaceae</taxon>
        <taxon>Escherichia</taxon>
    </lineage>
</organism>
<keyword evidence="1" id="KW-0472">Membrane</keyword>
<gene>
    <name evidence="2" type="ORF">BMT50_14420</name>
</gene>
<keyword evidence="1" id="KW-1133">Transmembrane helix</keyword>
<keyword evidence="1" id="KW-0812">Transmembrane</keyword>
<dbReference type="EMBL" id="MPGR01000001">
    <property type="protein sequence ID" value="OKB73892.1"/>
    <property type="molecule type" value="Genomic_DNA"/>
</dbReference>
<name>A0AAP7PD69_ECOLX</name>
<evidence type="ECO:0000256" key="1">
    <source>
        <dbReference type="SAM" id="Phobius"/>
    </source>
</evidence>
<evidence type="ECO:0000313" key="2">
    <source>
        <dbReference type="EMBL" id="OKB73892.1"/>
    </source>
</evidence>
<protein>
    <submittedName>
        <fullName evidence="2">Uncharacterized protein</fullName>
    </submittedName>
</protein>
<proteinExistence type="predicted"/>
<feature type="transmembrane region" description="Helical" evidence="1">
    <location>
        <begin position="12"/>
        <end position="35"/>
    </location>
</feature>
<dbReference type="AlphaFoldDB" id="A0AAP7PD69"/>
<evidence type="ECO:0000313" key="3">
    <source>
        <dbReference type="Proteomes" id="UP000186595"/>
    </source>
</evidence>